<dbReference type="AlphaFoldDB" id="A0AA51N9Y4"/>
<protein>
    <submittedName>
        <fullName evidence="2">GNAT family N-acetyltransferase</fullName>
    </submittedName>
</protein>
<dbReference type="EMBL" id="CP129971">
    <property type="protein sequence ID" value="WMN11512.1"/>
    <property type="molecule type" value="Genomic_DNA"/>
</dbReference>
<accession>A0AA51N9Y4</accession>
<name>A0AA51N9Y4_9BACT</name>
<dbReference type="KEGG" id="msaa:QYS49_38640"/>
<gene>
    <name evidence="2" type="ORF">QYS49_38640</name>
</gene>
<evidence type="ECO:0000259" key="1">
    <source>
        <dbReference type="PROSITE" id="PS51186"/>
    </source>
</evidence>
<proteinExistence type="predicted"/>
<dbReference type="InterPro" id="IPR016181">
    <property type="entry name" value="Acyl_CoA_acyltransferase"/>
</dbReference>
<dbReference type="InterPro" id="IPR000182">
    <property type="entry name" value="GNAT_dom"/>
</dbReference>
<dbReference type="PROSITE" id="PS51186">
    <property type="entry name" value="GNAT"/>
    <property type="match status" value="1"/>
</dbReference>
<dbReference type="Proteomes" id="UP001230496">
    <property type="component" value="Chromosome"/>
</dbReference>
<dbReference type="SUPFAM" id="SSF55729">
    <property type="entry name" value="Acyl-CoA N-acyltransferases (Nat)"/>
    <property type="match status" value="1"/>
</dbReference>
<evidence type="ECO:0000313" key="2">
    <source>
        <dbReference type="EMBL" id="WMN11512.1"/>
    </source>
</evidence>
<reference evidence="2 3" key="1">
    <citation type="submission" date="2023-08" db="EMBL/GenBank/DDBJ databases">
        <title>Comparative genomics and taxonomic characterization of three novel marine species of genus Marivirga.</title>
        <authorList>
            <person name="Muhammad N."/>
            <person name="Kim S.-G."/>
        </authorList>
    </citation>
    <scope>NUCLEOTIDE SEQUENCE [LARGE SCALE GENOMIC DNA]</scope>
    <source>
        <strain evidence="2 3">BDSF4-3</strain>
    </source>
</reference>
<dbReference type="Pfam" id="PF13673">
    <property type="entry name" value="Acetyltransf_10"/>
    <property type="match status" value="1"/>
</dbReference>
<feature type="domain" description="N-acetyltransferase" evidence="1">
    <location>
        <begin position="1"/>
        <end position="98"/>
    </location>
</feature>
<dbReference type="GO" id="GO:0016747">
    <property type="term" value="F:acyltransferase activity, transferring groups other than amino-acyl groups"/>
    <property type="evidence" value="ECO:0007669"/>
    <property type="project" value="InterPro"/>
</dbReference>
<evidence type="ECO:0000313" key="3">
    <source>
        <dbReference type="Proteomes" id="UP001230496"/>
    </source>
</evidence>
<keyword evidence="3" id="KW-1185">Reference proteome</keyword>
<organism evidence="2 3">
    <name type="scientific">Marivirga salinarum</name>
    <dbReference type="NCBI Taxonomy" id="3059078"/>
    <lineage>
        <taxon>Bacteria</taxon>
        <taxon>Pseudomonadati</taxon>
        <taxon>Bacteroidota</taxon>
        <taxon>Cytophagia</taxon>
        <taxon>Cytophagales</taxon>
        <taxon>Marivirgaceae</taxon>
        <taxon>Marivirga</taxon>
    </lineage>
</organism>
<sequence length="100" mass="12037">MEFDKFYSSSVGMLRILKFMLISWDIIKPSEHGKGIGRKLTQHRIQHIHTRPDIETIVVRTSQHTYKFYEKMGFKLLKVEKDYWAKGFDLYEMEQPNKKL</sequence>
<dbReference type="RefSeq" id="WP_308348806.1">
    <property type="nucleotide sequence ID" value="NZ_CP129971.1"/>
</dbReference>
<dbReference type="Gene3D" id="3.40.630.30">
    <property type="match status" value="1"/>
</dbReference>